<dbReference type="AlphaFoldDB" id="A0AA40DPM4"/>
<comment type="caution">
    <text evidence="2">The sequence shown here is derived from an EMBL/GenBank/DDBJ whole genome shotgun (WGS) entry which is preliminary data.</text>
</comment>
<dbReference type="EMBL" id="JAUKUA010000006">
    <property type="protein sequence ID" value="KAK0708577.1"/>
    <property type="molecule type" value="Genomic_DNA"/>
</dbReference>
<accession>A0AA40DPM4</accession>
<proteinExistence type="predicted"/>
<keyword evidence="1" id="KW-0732">Signal</keyword>
<keyword evidence="3" id="KW-1185">Reference proteome</keyword>
<organism evidence="2 3">
    <name type="scientific">Lasiosphaeris hirsuta</name>
    <dbReference type="NCBI Taxonomy" id="260670"/>
    <lineage>
        <taxon>Eukaryota</taxon>
        <taxon>Fungi</taxon>
        <taxon>Dikarya</taxon>
        <taxon>Ascomycota</taxon>
        <taxon>Pezizomycotina</taxon>
        <taxon>Sordariomycetes</taxon>
        <taxon>Sordariomycetidae</taxon>
        <taxon>Sordariales</taxon>
        <taxon>Lasiosphaeriaceae</taxon>
        <taxon>Lasiosphaeris</taxon>
    </lineage>
</organism>
<feature type="chain" id="PRO_5041315809" evidence="1">
    <location>
        <begin position="25"/>
        <end position="152"/>
    </location>
</feature>
<dbReference type="Proteomes" id="UP001172102">
    <property type="component" value="Unassembled WGS sequence"/>
</dbReference>
<protein>
    <submittedName>
        <fullName evidence="2">Uncharacterized protein</fullName>
    </submittedName>
</protein>
<evidence type="ECO:0000256" key="1">
    <source>
        <dbReference type="SAM" id="SignalP"/>
    </source>
</evidence>
<evidence type="ECO:0000313" key="2">
    <source>
        <dbReference type="EMBL" id="KAK0708577.1"/>
    </source>
</evidence>
<name>A0AA40DPM4_9PEZI</name>
<feature type="signal peptide" evidence="1">
    <location>
        <begin position="1"/>
        <end position="24"/>
    </location>
</feature>
<evidence type="ECO:0000313" key="3">
    <source>
        <dbReference type="Proteomes" id="UP001172102"/>
    </source>
</evidence>
<gene>
    <name evidence="2" type="ORF">B0H67DRAFT_557027</name>
</gene>
<sequence length="152" mass="16212">MRISIPLAGALTLAMASILPAANAAPGVPQEAGLVIRRVDSPPEYNATDDSLVKRAPTDVSGYINDSGCGRTATLFTWRGVSTGCFSFWDSNGNPQNMGSVSVSGGPCNFRVYEPGNRNCNQVPYDYVIQLRNAACYGRRGNTFGSFFAECS</sequence>
<reference evidence="2" key="1">
    <citation type="submission" date="2023-06" db="EMBL/GenBank/DDBJ databases">
        <title>Genome-scale phylogeny and comparative genomics of the fungal order Sordariales.</title>
        <authorList>
            <consortium name="Lawrence Berkeley National Laboratory"/>
            <person name="Hensen N."/>
            <person name="Bonometti L."/>
            <person name="Westerberg I."/>
            <person name="Brannstrom I.O."/>
            <person name="Guillou S."/>
            <person name="Cros-Aarteil S."/>
            <person name="Calhoun S."/>
            <person name="Haridas S."/>
            <person name="Kuo A."/>
            <person name="Mondo S."/>
            <person name="Pangilinan J."/>
            <person name="Riley R."/>
            <person name="Labutti K."/>
            <person name="Andreopoulos B."/>
            <person name="Lipzen A."/>
            <person name="Chen C."/>
            <person name="Yanf M."/>
            <person name="Daum C."/>
            <person name="Ng V."/>
            <person name="Clum A."/>
            <person name="Steindorff A."/>
            <person name="Ohm R."/>
            <person name="Martin F."/>
            <person name="Silar P."/>
            <person name="Natvig D."/>
            <person name="Lalanne C."/>
            <person name="Gautier V."/>
            <person name="Ament-Velasquez S.L."/>
            <person name="Kruys A."/>
            <person name="Hutchinson M.I."/>
            <person name="Powell A.J."/>
            <person name="Barry K."/>
            <person name="Miller A.N."/>
            <person name="Grigoriev I.V."/>
            <person name="Debuchy R."/>
            <person name="Gladieux P."/>
            <person name="Thoren M.H."/>
            <person name="Johannesson H."/>
        </authorList>
    </citation>
    <scope>NUCLEOTIDE SEQUENCE</scope>
    <source>
        <strain evidence="2">SMH4607-1</strain>
    </source>
</reference>